<feature type="region of interest" description="Disordered" evidence="3">
    <location>
        <begin position="331"/>
        <end position="354"/>
    </location>
</feature>
<evidence type="ECO:0000256" key="2">
    <source>
        <dbReference type="PROSITE-ProRule" id="PRU00047"/>
    </source>
</evidence>
<feature type="compositionally biased region" description="Acidic residues" evidence="3">
    <location>
        <begin position="60"/>
        <end position="82"/>
    </location>
</feature>
<dbReference type="InterPro" id="IPR036875">
    <property type="entry name" value="Znf_CCHC_sf"/>
</dbReference>
<sequence>MPQSGPPAGVPGKDMSLFAGDGERSVGGSRGTRQPASEIAASSSEKRRRNAERASRREDGEDDVSDDESVDFPEGEENDPEAIETQLGGVPQPTTPEKSIDNHTLLSQILEMTPQSQKIALAMWQQGHKSQKSGKPTNACIEGPPLTVLSEKKIGLFSARMAQPHPQLAVLLVNGHHLPLSLCTTATIQDIYHNPEKLHFKKMYDLQGTKKEMVDVESWAKTEHKMQPEEWRDAWRHFMGILERVCDKPLQRRFAEHFTWLSEREDFTESFPTVLAFDIDIRRAYFMSSAPFEVGSTDYKEHFVQVQMRSLRELASQVAVAAAVPSRGRFDYRRSPPDAPPEAASASDKPFRGGRAPTSAGVLCLICGESGHRANACVRTTMHSGKPVFSTWSDNRLLVYSTRAELCLGWNVQGKSPCKGRFCPGTGGHRCSFCGSSGHTATSKRCL</sequence>
<dbReference type="Proteomes" id="UP000287166">
    <property type="component" value="Unassembled WGS sequence"/>
</dbReference>
<dbReference type="PROSITE" id="PS50158">
    <property type="entry name" value="ZF_CCHC"/>
    <property type="match status" value="1"/>
</dbReference>
<dbReference type="InParanoid" id="A0A401GB51"/>
<evidence type="ECO:0000313" key="6">
    <source>
        <dbReference type="Proteomes" id="UP000287166"/>
    </source>
</evidence>
<dbReference type="GO" id="GO:0006397">
    <property type="term" value="P:mRNA processing"/>
    <property type="evidence" value="ECO:0007669"/>
    <property type="project" value="UniProtKB-KW"/>
</dbReference>
<dbReference type="RefSeq" id="XP_027610292.1">
    <property type="nucleotide sequence ID" value="XM_027754491.1"/>
</dbReference>
<dbReference type="EMBL" id="BFAD01000002">
    <property type="protein sequence ID" value="GBE79379.1"/>
    <property type="molecule type" value="Genomic_DNA"/>
</dbReference>
<keyword evidence="2" id="KW-0863">Zinc-finger</keyword>
<dbReference type="GeneID" id="38776296"/>
<dbReference type="OrthoDB" id="2757691at2759"/>
<gene>
    <name evidence="5" type="ORF">SCP_0205770</name>
</gene>
<evidence type="ECO:0000313" key="5">
    <source>
        <dbReference type="EMBL" id="GBE79379.1"/>
    </source>
</evidence>
<name>A0A401GB51_9APHY</name>
<organism evidence="5 6">
    <name type="scientific">Sparassis crispa</name>
    <dbReference type="NCBI Taxonomy" id="139825"/>
    <lineage>
        <taxon>Eukaryota</taxon>
        <taxon>Fungi</taxon>
        <taxon>Dikarya</taxon>
        <taxon>Basidiomycota</taxon>
        <taxon>Agaricomycotina</taxon>
        <taxon>Agaricomycetes</taxon>
        <taxon>Polyporales</taxon>
        <taxon>Sparassidaceae</taxon>
        <taxon>Sparassis</taxon>
    </lineage>
</organism>
<dbReference type="STRING" id="139825.A0A401GB51"/>
<reference evidence="5 6" key="1">
    <citation type="journal article" date="2018" name="Sci. Rep.">
        <title>Genome sequence of the cauliflower mushroom Sparassis crispa (Hanabiratake) and its association with beneficial usage.</title>
        <authorList>
            <person name="Kiyama R."/>
            <person name="Furutani Y."/>
            <person name="Kawaguchi K."/>
            <person name="Nakanishi T."/>
        </authorList>
    </citation>
    <scope>NUCLEOTIDE SEQUENCE [LARGE SCALE GENOMIC DNA]</scope>
</reference>
<keyword evidence="2" id="KW-0862">Zinc</keyword>
<evidence type="ECO:0000259" key="4">
    <source>
        <dbReference type="PROSITE" id="PS50158"/>
    </source>
</evidence>
<feature type="region of interest" description="Disordered" evidence="3">
    <location>
        <begin position="1"/>
        <end position="99"/>
    </location>
</feature>
<dbReference type="GO" id="GO:0003676">
    <property type="term" value="F:nucleic acid binding"/>
    <property type="evidence" value="ECO:0007669"/>
    <property type="project" value="InterPro"/>
</dbReference>
<feature type="domain" description="CCHC-type" evidence="4">
    <location>
        <begin position="364"/>
        <end position="377"/>
    </location>
</feature>
<evidence type="ECO:0000256" key="1">
    <source>
        <dbReference type="ARBA" id="ARBA00022664"/>
    </source>
</evidence>
<proteinExistence type="predicted"/>
<comment type="caution">
    <text evidence="5">The sequence shown here is derived from an EMBL/GenBank/DDBJ whole genome shotgun (WGS) entry which is preliminary data.</text>
</comment>
<dbReference type="AlphaFoldDB" id="A0A401GB51"/>
<dbReference type="GO" id="GO:0008270">
    <property type="term" value="F:zinc ion binding"/>
    <property type="evidence" value="ECO:0007669"/>
    <property type="project" value="UniProtKB-KW"/>
</dbReference>
<dbReference type="SUPFAM" id="SSF57756">
    <property type="entry name" value="Retrovirus zinc finger-like domains"/>
    <property type="match status" value="1"/>
</dbReference>
<dbReference type="InterPro" id="IPR001878">
    <property type="entry name" value="Znf_CCHC"/>
</dbReference>
<evidence type="ECO:0000256" key="3">
    <source>
        <dbReference type="SAM" id="MobiDB-lite"/>
    </source>
</evidence>
<keyword evidence="6" id="KW-1185">Reference proteome</keyword>
<keyword evidence="2" id="KW-0479">Metal-binding</keyword>
<protein>
    <recommendedName>
        <fullName evidence="4">CCHC-type domain-containing protein</fullName>
    </recommendedName>
</protein>
<keyword evidence="1" id="KW-0507">mRNA processing</keyword>
<accession>A0A401GB51</accession>